<comment type="caution">
    <text evidence="1">The sequence shown here is derived from an EMBL/GenBank/DDBJ whole genome shotgun (WGS) entry which is preliminary data.</text>
</comment>
<name>A0ACB7UU09_DIOAL</name>
<organism evidence="1 2">
    <name type="scientific">Dioscorea alata</name>
    <name type="common">Purple yam</name>
    <dbReference type="NCBI Taxonomy" id="55571"/>
    <lineage>
        <taxon>Eukaryota</taxon>
        <taxon>Viridiplantae</taxon>
        <taxon>Streptophyta</taxon>
        <taxon>Embryophyta</taxon>
        <taxon>Tracheophyta</taxon>
        <taxon>Spermatophyta</taxon>
        <taxon>Magnoliopsida</taxon>
        <taxon>Liliopsida</taxon>
        <taxon>Dioscoreales</taxon>
        <taxon>Dioscoreaceae</taxon>
        <taxon>Dioscorea</taxon>
    </lineage>
</organism>
<protein>
    <submittedName>
        <fullName evidence="1">Uncharacterized protein</fullName>
    </submittedName>
</protein>
<dbReference type="EMBL" id="CM037024">
    <property type="protein sequence ID" value="KAH7664127.1"/>
    <property type="molecule type" value="Genomic_DNA"/>
</dbReference>
<evidence type="ECO:0000313" key="1">
    <source>
        <dbReference type="EMBL" id="KAH7664127.1"/>
    </source>
</evidence>
<reference evidence="2" key="1">
    <citation type="journal article" date="2022" name="Nat. Commun.">
        <title>Chromosome evolution and the genetic basis of agronomically important traits in greater yam.</title>
        <authorList>
            <person name="Bredeson J.V."/>
            <person name="Lyons J.B."/>
            <person name="Oniyinde I.O."/>
            <person name="Okereke N.R."/>
            <person name="Kolade O."/>
            <person name="Nnabue I."/>
            <person name="Nwadili C.O."/>
            <person name="Hribova E."/>
            <person name="Parker M."/>
            <person name="Nwogha J."/>
            <person name="Shu S."/>
            <person name="Carlson J."/>
            <person name="Kariba R."/>
            <person name="Muthemba S."/>
            <person name="Knop K."/>
            <person name="Barton G.J."/>
            <person name="Sherwood A.V."/>
            <person name="Lopez-Montes A."/>
            <person name="Asiedu R."/>
            <person name="Jamnadass R."/>
            <person name="Muchugi A."/>
            <person name="Goodstein D."/>
            <person name="Egesi C.N."/>
            <person name="Featherston J."/>
            <person name="Asfaw A."/>
            <person name="Simpson G.G."/>
            <person name="Dolezel J."/>
            <person name="Hendre P.S."/>
            <person name="Van Deynze A."/>
            <person name="Kumar P.L."/>
            <person name="Obidiegwu J.E."/>
            <person name="Bhattacharjee R."/>
            <person name="Rokhsar D.S."/>
        </authorList>
    </citation>
    <scope>NUCLEOTIDE SEQUENCE [LARGE SCALE GENOMIC DNA]</scope>
    <source>
        <strain evidence="2">cv. TDa95/00328</strain>
    </source>
</reference>
<keyword evidence="2" id="KW-1185">Reference proteome</keyword>
<proteinExistence type="predicted"/>
<sequence length="163" mass="17530">MGSRRHCPDRRRPAVGALAAGGQQQRAQAGAPRPRAPSLRVAGQHQLAAGRQRGQPGTSACTRLSRPRAPRPACAPSRAHRASALPASAPPTCTRPGRARRARPARCRPAPRERPVSTRRSRCAASQRAHARPSAHVCGPPRPFCGFVHSGFDFRPNTQIFKP</sequence>
<accession>A0ACB7UU09</accession>
<dbReference type="Proteomes" id="UP000827976">
    <property type="component" value="Chromosome 14"/>
</dbReference>
<gene>
    <name evidence="1" type="ORF">IHE45_14G100700</name>
</gene>
<evidence type="ECO:0000313" key="2">
    <source>
        <dbReference type="Proteomes" id="UP000827976"/>
    </source>
</evidence>